<sequence length="643" mass="71425">MSHRGLLRKLCGSMLPNESLEYRKPVPKTDHVEALAIDDHISLQRLPLSELSSAPHARDAQVFASASQAYSSVGLHQNRKKDKIKQTRGVLLGAEFDGVEGSVSAPRDRVLCLGVISSFIARNCAFILTIAVLGGDSEPFADRAWHEDPEWISEICRALHFKLKFKYHFAKPGHINVNEARVFKSWIKSVAKELRSVRAVALLDSRVTIGAAAKGRSSSFAISRVLGTSLGYIIGSNIFPGLLHCYSGDNTADGPSRDRPVPRPTRPAPAWLTELLEGDPRKFELVVEASGMKKLPGRWLRFLLLLGGDIERNPGPAPRREPRGELNLEAGFVRSTVHKMRKAKSALEAWIRDELRVEPESVFADNRATELALRGFGLHLFSSGLPRYLLVYSITAIQNEFPSFRNRLTGAWQIDKKWQLVEPGQCRSVLPAAAVRACLTLAALWGWKVWLGLVILGFLAMLHPSEMLGLRRRDLVFPGDGFGHVKALFVHLKDPKTARFARRQHGRIDDDFAIEIIRNIFGGFARDSPLYPASAHSFRRQWDAVMGRLGIPHRAALRGATPGVLRGSGATHLYQQTENLQMIAWRGRWAKLRTLEHYLQEVAAQMMLSELSAADRGRIATFDASCESVLASVCLPQGSAAQY</sequence>
<evidence type="ECO:0000313" key="2">
    <source>
        <dbReference type="EMBL" id="OLP74217.1"/>
    </source>
</evidence>
<gene>
    <name evidence="2" type="ORF">AK812_SmicGene46311</name>
</gene>
<dbReference type="OrthoDB" id="445327at2759"/>
<protein>
    <recommendedName>
        <fullName evidence="4">Tyr recombinase domain-containing protein</fullName>
    </recommendedName>
</protein>
<evidence type="ECO:0000256" key="1">
    <source>
        <dbReference type="ARBA" id="ARBA00023172"/>
    </source>
</evidence>
<name>A0A1Q9BU58_SYMMI</name>
<comment type="caution">
    <text evidence="2">The sequence shown here is derived from an EMBL/GenBank/DDBJ whole genome shotgun (WGS) entry which is preliminary data.</text>
</comment>
<organism evidence="2 3">
    <name type="scientific">Symbiodinium microadriaticum</name>
    <name type="common">Dinoflagellate</name>
    <name type="synonym">Zooxanthella microadriatica</name>
    <dbReference type="NCBI Taxonomy" id="2951"/>
    <lineage>
        <taxon>Eukaryota</taxon>
        <taxon>Sar</taxon>
        <taxon>Alveolata</taxon>
        <taxon>Dinophyceae</taxon>
        <taxon>Suessiales</taxon>
        <taxon>Symbiodiniaceae</taxon>
        <taxon>Symbiodinium</taxon>
    </lineage>
</organism>
<keyword evidence="1" id="KW-0233">DNA recombination</keyword>
<dbReference type="EMBL" id="LSRX01004092">
    <property type="protein sequence ID" value="OLP74217.1"/>
    <property type="molecule type" value="Genomic_DNA"/>
</dbReference>
<dbReference type="InterPro" id="IPR011010">
    <property type="entry name" value="DNA_brk_join_enz"/>
</dbReference>
<dbReference type="GO" id="GO:0006310">
    <property type="term" value="P:DNA recombination"/>
    <property type="evidence" value="ECO:0007669"/>
    <property type="project" value="UniProtKB-KW"/>
</dbReference>
<accession>A0A1Q9BU58</accession>
<proteinExistence type="predicted"/>
<dbReference type="InterPro" id="IPR013762">
    <property type="entry name" value="Integrase-like_cat_sf"/>
</dbReference>
<evidence type="ECO:0000313" key="3">
    <source>
        <dbReference type="Proteomes" id="UP000186817"/>
    </source>
</evidence>
<reference evidence="2 3" key="1">
    <citation type="submission" date="2016-02" db="EMBL/GenBank/DDBJ databases">
        <title>Genome analysis of coral dinoflagellate symbionts highlights evolutionary adaptations to a symbiotic lifestyle.</title>
        <authorList>
            <person name="Aranda M."/>
            <person name="Li Y."/>
            <person name="Liew Y.J."/>
            <person name="Baumgarten S."/>
            <person name="Simakov O."/>
            <person name="Wilson M."/>
            <person name="Piel J."/>
            <person name="Ashoor H."/>
            <person name="Bougouffa S."/>
            <person name="Bajic V.B."/>
            <person name="Ryu T."/>
            <person name="Ravasi T."/>
            <person name="Bayer T."/>
            <person name="Micklem G."/>
            <person name="Kim H."/>
            <person name="Bhak J."/>
            <person name="Lajeunesse T.C."/>
            <person name="Voolstra C.R."/>
        </authorList>
    </citation>
    <scope>NUCLEOTIDE SEQUENCE [LARGE SCALE GENOMIC DNA]</scope>
    <source>
        <strain evidence="2 3">CCMP2467</strain>
    </source>
</reference>
<dbReference type="GO" id="GO:0015074">
    <property type="term" value="P:DNA integration"/>
    <property type="evidence" value="ECO:0007669"/>
    <property type="project" value="InterPro"/>
</dbReference>
<evidence type="ECO:0008006" key="4">
    <source>
        <dbReference type="Google" id="ProtNLM"/>
    </source>
</evidence>
<dbReference type="SUPFAM" id="SSF56349">
    <property type="entry name" value="DNA breaking-rejoining enzymes"/>
    <property type="match status" value="1"/>
</dbReference>
<dbReference type="Gene3D" id="1.10.443.10">
    <property type="entry name" value="Intergrase catalytic core"/>
    <property type="match status" value="1"/>
</dbReference>
<dbReference type="Proteomes" id="UP000186817">
    <property type="component" value="Unassembled WGS sequence"/>
</dbReference>
<dbReference type="AlphaFoldDB" id="A0A1Q9BU58"/>
<keyword evidence="3" id="KW-1185">Reference proteome</keyword>
<dbReference type="GO" id="GO:0003677">
    <property type="term" value="F:DNA binding"/>
    <property type="evidence" value="ECO:0007669"/>
    <property type="project" value="InterPro"/>
</dbReference>